<dbReference type="OrthoDB" id="3695594at2"/>
<dbReference type="InterPro" id="IPR041916">
    <property type="entry name" value="Anti_sigma_zinc_sf"/>
</dbReference>
<feature type="transmembrane region" description="Helical" evidence="3">
    <location>
        <begin position="74"/>
        <end position="95"/>
    </location>
</feature>
<dbReference type="Gene3D" id="1.10.10.1320">
    <property type="entry name" value="Anti-sigma factor, zinc-finger domain"/>
    <property type="match status" value="1"/>
</dbReference>
<organism evidence="4 5">
    <name type="scientific">Saccharopolyspora spinosa</name>
    <dbReference type="NCBI Taxonomy" id="60894"/>
    <lineage>
        <taxon>Bacteria</taxon>
        <taxon>Bacillati</taxon>
        <taxon>Actinomycetota</taxon>
        <taxon>Actinomycetes</taxon>
        <taxon>Pseudonocardiales</taxon>
        <taxon>Pseudonocardiaceae</taxon>
        <taxon>Saccharopolyspora</taxon>
    </lineage>
</organism>
<accession>A0A2N3Y9M7</accession>
<comment type="caution">
    <text evidence="4">The sequence shown here is derived from an EMBL/GenBank/DDBJ whole genome shotgun (WGS) entry which is preliminary data.</text>
</comment>
<keyword evidence="3" id="KW-0472">Membrane</keyword>
<evidence type="ECO:0000256" key="2">
    <source>
        <dbReference type="ARBA" id="ARBA00023163"/>
    </source>
</evidence>
<dbReference type="EMBL" id="PJNB01000001">
    <property type="protein sequence ID" value="PKW19605.1"/>
    <property type="molecule type" value="Genomic_DNA"/>
</dbReference>
<name>A0A2N3Y9M7_SACSN</name>
<keyword evidence="1" id="KW-0805">Transcription regulation</keyword>
<keyword evidence="3" id="KW-0812">Transmembrane</keyword>
<protein>
    <submittedName>
        <fullName evidence="4">Uncharacterized protein</fullName>
    </submittedName>
</protein>
<evidence type="ECO:0000313" key="4">
    <source>
        <dbReference type="EMBL" id="PKW19605.1"/>
    </source>
</evidence>
<sequence>MQNIDHADLRAKLGAYSADALDDVEWLTVRTHLWECAPCRAELGWPELWNRAAPQRISPSKPSRDRRPQAQPGWSVAFGLALVAALVAFGVGYALGTAG</sequence>
<keyword evidence="5" id="KW-1185">Reference proteome</keyword>
<dbReference type="RefSeq" id="WP_143539746.1">
    <property type="nucleotide sequence ID" value="NZ_CP061007.1"/>
</dbReference>
<proteinExistence type="predicted"/>
<keyword evidence="2" id="KW-0804">Transcription</keyword>
<gene>
    <name evidence="4" type="ORF">A8926_7782</name>
</gene>
<evidence type="ECO:0000313" key="5">
    <source>
        <dbReference type="Proteomes" id="UP000233786"/>
    </source>
</evidence>
<evidence type="ECO:0000256" key="1">
    <source>
        <dbReference type="ARBA" id="ARBA00023015"/>
    </source>
</evidence>
<dbReference type="Proteomes" id="UP000233786">
    <property type="component" value="Unassembled WGS sequence"/>
</dbReference>
<reference evidence="4" key="1">
    <citation type="submission" date="2017-12" db="EMBL/GenBank/DDBJ databases">
        <title>Sequencing the genomes of 1000 Actinobacteria strains.</title>
        <authorList>
            <person name="Klenk H.-P."/>
        </authorList>
    </citation>
    <scope>NUCLEOTIDE SEQUENCE [LARGE SCALE GENOMIC DNA]</scope>
    <source>
        <strain evidence="4">DSM 44228</strain>
    </source>
</reference>
<dbReference type="AlphaFoldDB" id="A0A2N3Y9M7"/>
<evidence type="ECO:0000256" key="3">
    <source>
        <dbReference type="SAM" id="Phobius"/>
    </source>
</evidence>
<keyword evidence="3" id="KW-1133">Transmembrane helix</keyword>